<evidence type="ECO:0000313" key="2">
    <source>
        <dbReference type="EMBL" id="BBM45194.1"/>
    </source>
</evidence>
<dbReference type="OrthoDB" id="9913056at2"/>
<dbReference type="AlphaFoldDB" id="A0A510K131"/>
<reference evidence="3 4" key="2">
    <citation type="submission" date="2019-07" db="EMBL/GenBank/DDBJ databases">
        <title>Complete Genome Sequence of Leptotrichia trevisanii Strain JMUB3935.</title>
        <authorList>
            <person name="Watanabe S."/>
            <person name="Cui L."/>
        </authorList>
    </citation>
    <scope>NUCLEOTIDE SEQUENCE [LARGE SCALE GENOMIC DNA]</scope>
    <source>
        <strain evidence="3 4">JMUB3935</strain>
    </source>
</reference>
<keyword evidence="1" id="KW-0812">Transmembrane</keyword>
<reference evidence="2 5" key="1">
    <citation type="submission" date="2019-07" db="EMBL/GenBank/DDBJ databases">
        <title>Complete Genome Sequence of Leptotrichia trevisanii Strain JMUB3870.</title>
        <authorList>
            <person name="Watanabe S."/>
            <person name="Cui L."/>
        </authorList>
    </citation>
    <scope>NUCLEOTIDE SEQUENCE [LARGE SCALE GENOMIC DNA]</scope>
    <source>
        <strain evidence="2 5">JMUB3870</strain>
    </source>
</reference>
<protein>
    <submittedName>
        <fullName evidence="2">Uncharacterized protein</fullName>
    </submittedName>
</protein>
<dbReference type="EMBL" id="AP019831">
    <property type="protein sequence ID" value="BBM45194.1"/>
    <property type="molecule type" value="Genomic_DNA"/>
</dbReference>
<dbReference type="RefSeq" id="WP_026748787.1">
    <property type="nucleotide sequence ID" value="NZ_AP019831.1"/>
</dbReference>
<accession>A0A510K131</accession>
<dbReference type="Proteomes" id="UP000422644">
    <property type="component" value="Chromosome"/>
</dbReference>
<keyword evidence="1" id="KW-0472">Membrane</keyword>
<organism evidence="2 5">
    <name type="scientific">Leptotrichia trevisanii</name>
    <dbReference type="NCBI Taxonomy" id="109328"/>
    <lineage>
        <taxon>Bacteria</taxon>
        <taxon>Fusobacteriati</taxon>
        <taxon>Fusobacteriota</taxon>
        <taxon>Fusobacteriia</taxon>
        <taxon>Fusobacteriales</taxon>
        <taxon>Leptotrichiaceae</taxon>
        <taxon>Leptotrichia</taxon>
    </lineage>
</organism>
<feature type="transmembrane region" description="Helical" evidence="1">
    <location>
        <begin position="12"/>
        <end position="31"/>
    </location>
</feature>
<name>A0A510K131_9FUSO</name>
<keyword evidence="1" id="KW-1133">Transmembrane helix</keyword>
<keyword evidence="5" id="KW-1185">Reference proteome</keyword>
<evidence type="ECO:0000313" key="4">
    <source>
        <dbReference type="Proteomes" id="UP000321378"/>
    </source>
</evidence>
<evidence type="ECO:0000313" key="3">
    <source>
        <dbReference type="EMBL" id="BBM52328.1"/>
    </source>
</evidence>
<dbReference type="STRING" id="1122173.GCA_000482505_02481"/>
<gene>
    <name evidence="2" type="ORF">JMUB3870_1312</name>
    <name evidence="3" type="ORF">JMUB3935_1306</name>
</gene>
<feature type="transmembrane region" description="Helical" evidence="1">
    <location>
        <begin position="37"/>
        <end position="58"/>
    </location>
</feature>
<sequence length="80" mass="9445">MKKKTFNTLNSIYLLIQVILVISKINNYLKVTWVETFLPTIIIVTIYLTVAIMIFIFIKIIQKVYGVSDGEMNKRFWDKL</sequence>
<dbReference type="EMBL" id="AP019840">
    <property type="protein sequence ID" value="BBM52328.1"/>
    <property type="molecule type" value="Genomic_DNA"/>
</dbReference>
<proteinExistence type="predicted"/>
<evidence type="ECO:0000313" key="5">
    <source>
        <dbReference type="Proteomes" id="UP000422644"/>
    </source>
</evidence>
<evidence type="ECO:0000256" key="1">
    <source>
        <dbReference type="SAM" id="Phobius"/>
    </source>
</evidence>
<dbReference type="Proteomes" id="UP000321378">
    <property type="component" value="Chromosome"/>
</dbReference>